<protein>
    <submittedName>
        <fullName evidence="2">Uncharacterized protein</fullName>
    </submittedName>
</protein>
<evidence type="ECO:0000256" key="1">
    <source>
        <dbReference type="SAM" id="MobiDB-lite"/>
    </source>
</evidence>
<comment type="caution">
    <text evidence="2">The sequence shown here is derived from an EMBL/GenBank/DDBJ whole genome shotgun (WGS) entry which is preliminary data.</text>
</comment>
<proteinExistence type="predicted"/>
<gene>
    <name evidence="2" type="ORF">E2C01_076869</name>
</gene>
<feature type="compositionally biased region" description="Polar residues" evidence="1">
    <location>
        <begin position="1"/>
        <end position="26"/>
    </location>
</feature>
<accession>A0A5B7IJP8</accession>
<sequence>MLTPRSWSRGSELMQSTISVGSISTKSRWEATPRHEFMETGIEASTSMS</sequence>
<keyword evidence="3" id="KW-1185">Reference proteome</keyword>
<evidence type="ECO:0000313" key="2">
    <source>
        <dbReference type="EMBL" id="MPC82219.1"/>
    </source>
</evidence>
<reference evidence="2 3" key="1">
    <citation type="submission" date="2019-05" db="EMBL/GenBank/DDBJ databases">
        <title>Another draft genome of Portunus trituberculatus and its Hox gene families provides insights of decapod evolution.</title>
        <authorList>
            <person name="Jeong J.-H."/>
            <person name="Song I."/>
            <person name="Kim S."/>
            <person name="Choi T."/>
            <person name="Kim D."/>
            <person name="Ryu S."/>
            <person name="Kim W."/>
        </authorList>
    </citation>
    <scope>NUCLEOTIDE SEQUENCE [LARGE SCALE GENOMIC DNA]</scope>
    <source>
        <tissue evidence="2">Muscle</tissue>
    </source>
</reference>
<feature type="region of interest" description="Disordered" evidence="1">
    <location>
        <begin position="1"/>
        <end position="35"/>
    </location>
</feature>
<evidence type="ECO:0000313" key="3">
    <source>
        <dbReference type="Proteomes" id="UP000324222"/>
    </source>
</evidence>
<dbReference type="Proteomes" id="UP000324222">
    <property type="component" value="Unassembled WGS sequence"/>
</dbReference>
<name>A0A5B7IJP8_PORTR</name>
<dbReference type="EMBL" id="VSRR010059147">
    <property type="protein sequence ID" value="MPC82219.1"/>
    <property type="molecule type" value="Genomic_DNA"/>
</dbReference>
<dbReference type="AlphaFoldDB" id="A0A5B7IJP8"/>
<organism evidence="2 3">
    <name type="scientific">Portunus trituberculatus</name>
    <name type="common">Swimming crab</name>
    <name type="synonym">Neptunus trituberculatus</name>
    <dbReference type="NCBI Taxonomy" id="210409"/>
    <lineage>
        <taxon>Eukaryota</taxon>
        <taxon>Metazoa</taxon>
        <taxon>Ecdysozoa</taxon>
        <taxon>Arthropoda</taxon>
        <taxon>Crustacea</taxon>
        <taxon>Multicrustacea</taxon>
        <taxon>Malacostraca</taxon>
        <taxon>Eumalacostraca</taxon>
        <taxon>Eucarida</taxon>
        <taxon>Decapoda</taxon>
        <taxon>Pleocyemata</taxon>
        <taxon>Brachyura</taxon>
        <taxon>Eubrachyura</taxon>
        <taxon>Portunoidea</taxon>
        <taxon>Portunidae</taxon>
        <taxon>Portuninae</taxon>
        <taxon>Portunus</taxon>
    </lineage>
</organism>